<evidence type="ECO:0000259" key="8">
    <source>
        <dbReference type="PROSITE" id="PS51171"/>
    </source>
</evidence>
<evidence type="ECO:0000256" key="5">
    <source>
        <dbReference type="ARBA" id="ARBA00023222"/>
    </source>
</evidence>
<proteinExistence type="predicted"/>
<organism evidence="10">
    <name type="scientific">Hemiselmis andersenii</name>
    <name type="common">Cryptophyte alga</name>
    <dbReference type="NCBI Taxonomy" id="464988"/>
    <lineage>
        <taxon>Eukaryota</taxon>
        <taxon>Cryptophyceae</taxon>
        <taxon>Cryptomonadales</taxon>
        <taxon>Hemiselmidaceae</taxon>
        <taxon>Hemiselmis</taxon>
    </lineage>
</organism>
<evidence type="ECO:0000259" key="9">
    <source>
        <dbReference type="PROSITE" id="PS51671"/>
    </source>
</evidence>
<evidence type="ECO:0000256" key="6">
    <source>
        <dbReference type="ARBA" id="ARBA00023239"/>
    </source>
</evidence>
<dbReference type="GO" id="GO:0009094">
    <property type="term" value="P:L-phenylalanine biosynthetic process"/>
    <property type="evidence" value="ECO:0007669"/>
    <property type="project" value="UniProtKB-UniPathway"/>
</dbReference>
<feature type="domain" description="Prephenate dehydratase" evidence="8">
    <location>
        <begin position="112"/>
        <end position="289"/>
    </location>
</feature>
<dbReference type="SUPFAM" id="SSF55021">
    <property type="entry name" value="ACT-like"/>
    <property type="match status" value="1"/>
</dbReference>
<dbReference type="InterPro" id="IPR001086">
    <property type="entry name" value="Preph_deHydtase"/>
</dbReference>
<accession>A0A6U4LTI0</accession>
<dbReference type="CDD" id="cd04905">
    <property type="entry name" value="ACT_CM-PDT"/>
    <property type="match status" value="1"/>
</dbReference>
<dbReference type="GO" id="GO:0005737">
    <property type="term" value="C:cytoplasm"/>
    <property type="evidence" value="ECO:0007669"/>
    <property type="project" value="TreeGrafter"/>
</dbReference>
<dbReference type="InterPro" id="IPR045865">
    <property type="entry name" value="ACT-like_dom_sf"/>
</dbReference>
<comment type="catalytic activity">
    <reaction evidence="7">
        <text>prephenate + H(+) = 3-phenylpyruvate + CO2 + H2O</text>
        <dbReference type="Rhea" id="RHEA:21648"/>
        <dbReference type="ChEBI" id="CHEBI:15377"/>
        <dbReference type="ChEBI" id="CHEBI:15378"/>
        <dbReference type="ChEBI" id="CHEBI:16526"/>
        <dbReference type="ChEBI" id="CHEBI:18005"/>
        <dbReference type="ChEBI" id="CHEBI:29934"/>
        <dbReference type="EC" id="4.2.1.51"/>
    </reaction>
</comment>
<gene>
    <name evidence="10" type="ORF">HAND1043_LOCUS24108</name>
</gene>
<dbReference type="EC" id="4.2.1.51" evidence="2"/>
<dbReference type="EMBL" id="HBFK01039702">
    <property type="protein sequence ID" value="CAD8757594.1"/>
    <property type="molecule type" value="Transcribed_RNA"/>
</dbReference>
<evidence type="ECO:0000256" key="4">
    <source>
        <dbReference type="ARBA" id="ARBA00023141"/>
    </source>
</evidence>
<keyword evidence="4" id="KW-0057">Aromatic amino acid biosynthesis</keyword>
<feature type="domain" description="ACT" evidence="9">
    <location>
        <begin position="307"/>
        <end position="384"/>
    </location>
</feature>
<evidence type="ECO:0000256" key="3">
    <source>
        <dbReference type="ARBA" id="ARBA00022605"/>
    </source>
</evidence>
<keyword evidence="5" id="KW-0584">Phenylalanine biosynthesis</keyword>
<dbReference type="SUPFAM" id="SSF53850">
    <property type="entry name" value="Periplasmic binding protein-like II"/>
    <property type="match status" value="1"/>
</dbReference>
<dbReference type="FunFam" id="3.30.70.260:FF:000012">
    <property type="entry name" value="Prephenate dehydratase"/>
    <property type="match status" value="1"/>
</dbReference>
<dbReference type="InterPro" id="IPR002912">
    <property type="entry name" value="ACT_dom"/>
</dbReference>
<dbReference type="Gene3D" id="3.30.70.260">
    <property type="match status" value="1"/>
</dbReference>
<dbReference type="UniPathway" id="UPA00121">
    <property type="reaction ID" value="UER00345"/>
</dbReference>
<dbReference type="PANTHER" id="PTHR21022">
    <property type="entry name" value="PREPHENATE DEHYDRATASE P PROTEIN"/>
    <property type="match status" value="1"/>
</dbReference>
<evidence type="ECO:0000313" key="10">
    <source>
        <dbReference type="EMBL" id="CAD8757594.1"/>
    </source>
</evidence>
<keyword evidence="6" id="KW-0456">Lyase</keyword>
<dbReference type="InterPro" id="IPR008242">
    <property type="entry name" value="Chor_mutase/pphenate_deHydtase"/>
</dbReference>
<dbReference type="CDD" id="cd13630">
    <property type="entry name" value="PBP2_PDT_1"/>
    <property type="match status" value="1"/>
</dbReference>
<dbReference type="GO" id="GO:0004664">
    <property type="term" value="F:prephenate dehydratase activity"/>
    <property type="evidence" value="ECO:0007669"/>
    <property type="project" value="UniProtKB-EC"/>
</dbReference>
<dbReference type="Pfam" id="PF01842">
    <property type="entry name" value="ACT"/>
    <property type="match status" value="1"/>
</dbReference>
<evidence type="ECO:0000256" key="2">
    <source>
        <dbReference type="ARBA" id="ARBA00013147"/>
    </source>
</evidence>
<dbReference type="PIRSF" id="PIRSF001500">
    <property type="entry name" value="Chor_mut_pdt_Ppr"/>
    <property type="match status" value="1"/>
</dbReference>
<dbReference type="PROSITE" id="PS51171">
    <property type="entry name" value="PREPHENATE_DEHYDR_3"/>
    <property type="match status" value="1"/>
</dbReference>
<dbReference type="AlphaFoldDB" id="A0A6U4LTI0"/>
<comment type="pathway">
    <text evidence="1">Amino-acid biosynthesis; L-phenylalanine biosynthesis; phenylpyruvate from prephenate: step 1/1.</text>
</comment>
<dbReference type="PROSITE" id="PS51671">
    <property type="entry name" value="ACT"/>
    <property type="match status" value="1"/>
</dbReference>
<evidence type="ECO:0000256" key="1">
    <source>
        <dbReference type="ARBA" id="ARBA00004741"/>
    </source>
</evidence>
<keyword evidence="3" id="KW-0028">Amino-acid biosynthesis</keyword>
<sequence>MGSSDTMAAMVRMLSRITSNSPITNLDDEDLNKVKADCDLAIVRLVNERAKIAALIEDRMGPGDGVPSAELKREEIDRIAEANALIGGPLKESSTRSIFQEISRVTSQLRHTVAFLGPMATFTHQAARCRFGINANYIQCERINDIFSAVEKGTAEFGLAPVENSTEGAISQTLDLLATSELQVVAEVCVEIRHNLLSRSELNKIQRVYSHPQALAQCRGWLQSNIMGAEVIAESSTAKAAQLAAASLPEEGIAAISSLLAAEIYSVPVRATSIQDLSSNMTRFVVLRRPNSNGKPESEPTGDDKTMLVLATTDRVGALHDVLNAFKQRGVNLARIESRPSKSKAWEYIFFVDMHGHWVDQNIRDVMEELKDHCSSVRVLGSFPFVRRATNTPVMPSV</sequence>
<dbReference type="Gene3D" id="3.40.190.10">
    <property type="entry name" value="Periplasmic binding protein-like II"/>
    <property type="match status" value="2"/>
</dbReference>
<name>A0A6U4LTI0_HEMAN</name>
<dbReference type="Pfam" id="PF00800">
    <property type="entry name" value="PDT"/>
    <property type="match status" value="1"/>
</dbReference>
<dbReference type="PANTHER" id="PTHR21022:SF19">
    <property type="entry name" value="PREPHENATE DEHYDRATASE-RELATED"/>
    <property type="match status" value="1"/>
</dbReference>
<protein>
    <recommendedName>
        <fullName evidence="2">prephenate dehydratase</fullName>
        <ecNumber evidence="2">4.2.1.51</ecNumber>
    </recommendedName>
</protein>
<evidence type="ECO:0000256" key="7">
    <source>
        <dbReference type="ARBA" id="ARBA00047848"/>
    </source>
</evidence>
<dbReference type="NCBIfam" id="NF008865">
    <property type="entry name" value="PRK11898.1"/>
    <property type="match status" value="1"/>
</dbReference>
<reference evidence="10" key="1">
    <citation type="submission" date="2021-01" db="EMBL/GenBank/DDBJ databases">
        <authorList>
            <person name="Corre E."/>
            <person name="Pelletier E."/>
            <person name="Niang G."/>
            <person name="Scheremetjew M."/>
            <person name="Finn R."/>
            <person name="Kale V."/>
            <person name="Holt S."/>
            <person name="Cochrane G."/>
            <person name="Meng A."/>
            <person name="Brown T."/>
            <person name="Cohen L."/>
        </authorList>
    </citation>
    <scope>NUCLEOTIDE SEQUENCE</scope>
    <source>
        <strain evidence="10">CCMP441</strain>
    </source>
</reference>